<dbReference type="STRING" id="1122133.SAMN02745157_0672"/>
<evidence type="ECO:0008006" key="3">
    <source>
        <dbReference type="Google" id="ProtNLM"/>
    </source>
</evidence>
<gene>
    <name evidence="1" type="ORF">SAMN02745157_0672</name>
</gene>
<evidence type="ECO:0000313" key="1">
    <source>
        <dbReference type="EMBL" id="SHE66821.1"/>
    </source>
</evidence>
<dbReference type="OrthoDB" id="8452369at2"/>
<evidence type="ECO:0000313" key="2">
    <source>
        <dbReference type="Proteomes" id="UP000184485"/>
    </source>
</evidence>
<dbReference type="RefSeq" id="WP_073051354.1">
    <property type="nucleotide sequence ID" value="NZ_FQUP01000001.1"/>
</dbReference>
<proteinExistence type="predicted"/>
<keyword evidence="2" id="KW-1185">Reference proteome</keyword>
<dbReference type="AlphaFoldDB" id="A0A1M4VCX3"/>
<reference evidence="1 2" key="1">
    <citation type="submission" date="2016-11" db="EMBL/GenBank/DDBJ databases">
        <authorList>
            <person name="Jaros S."/>
            <person name="Januszkiewicz K."/>
            <person name="Wedrychowicz H."/>
        </authorList>
    </citation>
    <scope>NUCLEOTIDE SEQUENCE [LARGE SCALE GENOMIC DNA]</scope>
    <source>
        <strain evidence="1 2">DSM 19436</strain>
    </source>
</reference>
<accession>A0A1M4VCX3</accession>
<sequence length="162" mass="16757">MARPISDAWFHRVKSATRDLVQACGGVVRTGEIAHASKSEVSRWQTATDESIIPLAAVLVLEADCDLPLVTTVMADLGGRRLAEPDPDSGAAMVLGPYADVMQAASELLSSTSAAVRDGKLTVAEIEIMDRNAAALERAAASFRLATAAAKGGPALKVVGSA</sequence>
<organism evidence="1 2">
    <name type="scientific">Kaistia soli DSM 19436</name>
    <dbReference type="NCBI Taxonomy" id="1122133"/>
    <lineage>
        <taxon>Bacteria</taxon>
        <taxon>Pseudomonadati</taxon>
        <taxon>Pseudomonadota</taxon>
        <taxon>Alphaproteobacteria</taxon>
        <taxon>Hyphomicrobiales</taxon>
        <taxon>Kaistiaceae</taxon>
        <taxon>Kaistia</taxon>
    </lineage>
</organism>
<protein>
    <recommendedName>
        <fullName evidence="3">Phage regulatory protein CII (CP76)</fullName>
    </recommendedName>
</protein>
<dbReference type="Proteomes" id="UP000184485">
    <property type="component" value="Unassembled WGS sequence"/>
</dbReference>
<dbReference type="EMBL" id="FQUP01000001">
    <property type="protein sequence ID" value="SHE66821.1"/>
    <property type="molecule type" value="Genomic_DNA"/>
</dbReference>
<name>A0A1M4VCX3_9HYPH</name>